<reference evidence="4 5" key="1">
    <citation type="submission" date="2017-03" db="EMBL/GenBank/DDBJ databases">
        <title>Comparative genomics of honeybee gut symbionts reveal geographically distinct and subgroup specific antibiotic resistance.</title>
        <authorList>
            <person name="Ludvigsen J."/>
            <person name="Porcellato D."/>
            <person name="Labee-Lund T.M."/>
            <person name="Amdam G.V."/>
            <person name="Rudi K."/>
        </authorList>
    </citation>
    <scope>NUCLEOTIDE SEQUENCE [LARGE SCALE GENOMIC DNA]</scope>
    <source>
        <strain evidence="2 5">A-7-12</strain>
        <strain evidence="3 4">A-9-12</strain>
    </source>
</reference>
<sequence length="241" mass="28073">MFMHRSTIIWDENQTPISTYFDDVYFNTEGAIDETRYVFIEGNDLYQRFLHHEQDTFIVGETGFGSGLSFLILWQSFLNFRNQYPDHILKKLKFFSVEKFPLLPEELLQIHFNVLKTDKCLQKLALQLQTSLSEGKNICQFDSITLSIFYDDVSYFPDFLKKQNILINTWFFDGFSPAKNPDMWSESLFKKCYLLTALNGTFATFTAAGFVRRNLVNAGFNVSKCKGFGIKREMLIGNKII</sequence>
<protein>
    <recommendedName>
        <fullName evidence="1">MnmC-like methyltransferase domain-containing protein</fullName>
    </recommendedName>
</protein>
<dbReference type="InterPro" id="IPR029063">
    <property type="entry name" value="SAM-dependent_MTases_sf"/>
</dbReference>
<proteinExistence type="predicted"/>
<organism evidence="2 5">
    <name type="scientific">Gilliamella apicola</name>
    <dbReference type="NCBI Taxonomy" id="1196095"/>
    <lineage>
        <taxon>Bacteria</taxon>
        <taxon>Pseudomonadati</taxon>
        <taxon>Pseudomonadota</taxon>
        <taxon>Gammaproteobacteria</taxon>
        <taxon>Orbales</taxon>
        <taxon>Orbaceae</taxon>
        <taxon>Gilliamella</taxon>
    </lineage>
</organism>
<dbReference type="Proteomes" id="UP000194977">
    <property type="component" value="Unassembled WGS sequence"/>
</dbReference>
<accession>A0A242NF62</accession>
<dbReference type="Pfam" id="PF05430">
    <property type="entry name" value="Methyltransf_30"/>
    <property type="match status" value="1"/>
</dbReference>
<dbReference type="InterPro" id="IPR047785">
    <property type="entry name" value="tRNA_MNMC2"/>
</dbReference>
<dbReference type="PANTHER" id="PTHR39963">
    <property type="entry name" value="SLL0983 PROTEIN"/>
    <property type="match status" value="1"/>
</dbReference>
<evidence type="ECO:0000313" key="5">
    <source>
        <dbReference type="Proteomes" id="UP000194977"/>
    </source>
</evidence>
<dbReference type="EMBL" id="NART01000004">
    <property type="protein sequence ID" value="OTQ11580.1"/>
    <property type="molecule type" value="Genomic_DNA"/>
</dbReference>
<dbReference type="Gene3D" id="3.40.50.150">
    <property type="entry name" value="Vaccinia Virus protein VP39"/>
    <property type="match status" value="1"/>
</dbReference>
<evidence type="ECO:0000313" key="4">
    <source>
        <dbReference type="Proteomes" id="UP000194800"/>
    </source>
</evidence>
<dbReference type="Proteomes" id="UP000194800">
    <property type="component" value="Unassembled WGS sequence"/>
</dbReference>
<evidence type="ECO:0000313" key="2">
    <source>
        <dbReference type="EMBL" id="OTP98516.1"/>
    </source>
</evidence>
<dbReference type="GO" id="GO:0004808">
    <property type="term" value="F:tRNA (5-methylaminomethyl-2-thiouridylate)(34)-methyltransferase activity"/>
    <property type="evidence" value="ECO:0007669"/>
    <property type="project" value="InterPro"/>
</dbReference>
<dbReference type="OrthoDB" id="9786494at2"/>
<dbReference type="EMBL" id="NARP01000029">
    <property type="protein sequence ID" value="OTP98516.1"/>
    <property type="molecule type" value="Genomic_DNA"/>
</dbReference>
<dbReference type="NCBIfam" id="NF033855">
    <property type="entry name" value="tRNA_MNMC2"/>
    <property type="match status" value="1"/>
</dbReference>
<dbReference type="AlphaFoldDB" id="A0A242NF62"/>
<gene>
    <name evidence="3" type="ORF">B6C91_01705</name>
    <name evidence="2" type="ORF">B6D08_10645</name>
</gene>
<dbReference type="InterPro" id="IPR008471">
    <property type="entry name" value="MnmC-like_methylTransf"/>
</dbReference>
<feature type="domain" description="MnmC-like methyltransferase" evidence="1">
    <location>
        <begin position="124"/>
        <end position="239"/>
    </location>
</feature>
<dbReference type="GO" id="GO:0016645">
    <property type="term" value="F:oxidoreductase activity, acting on the CH-NH group of donors"/>
    <property type="evidence" value="ECO:0007669"/>
    <property type="project" value="InterPro"/>
</dbReference>
<evidence type="ECO:0000259" key="1">
    <source>
        <dbReference type="Pfam" id="PF05430"/>
    </source>
</evidence>
<dbReference type="PANTHER" id="PTHR39963:SF1">
    <property type="entry name" value="MNMC-LIKE METHYLTRANSFERASE DOMAIN-CONTAINING PROTEIN"/>
    <property type="match status" value="1"/>
</dbReference>
<name>A0A242NF62_9GAMM</name>
<evidence type="ECO:0000313" key="3">
    <source>
        <dbReference type="EMBL" id="OTQ11580.1"/>
    </source>
</evidence>
<keyword evidence="4" id="KW-1185">Reference proteome</keyword>
<comment type="caution">
    <text evidence="2">The sequence shown here is derived from an EMBL/GenBank/DDBJ whole genome shotgun (WGS) entry which is preliminary data.</text>
</comment>